<accession>B1WZQ8</accession>
<gene>
    <name evidence="2" type="ordered locus">cce_1860</name>
</gene>
<dbReference type="InterPro" id="IPR000387">
    <property type="entry name" value="Tyr_Pase_dom"/>
</dbReference>
<dbReference type="STRING" id="43989.cce_1860"/>
<dbReference type="InterPro" id="IPR029021">
    <property type="entry name" value="Prot-tyrosine_phosphatase-like"/>
</dbReference>
<dbReference type="PANTHER" id="PTHR23339">
    <property type="entry name" value="TYROSINE SPECIFIC PROTEIN PHOSPHATASE AND DUAL SPECIFICITY PROTEIN PHOSPHATASE"/>
    <property type="match status" value="1"/>
</dbReference>
<evidence type="ECO:0000259" key="1">
    <source>
        <dbReference type="PROSITE" id="PS50056"/>
    </source>
</evidence>
<proteinExistence type="predicted"/>
<reference evidence="2 3" key="1">
    <citation type="journal article" date="2008" name="Proc. Natl. Acad. Sci. U.S.A.">
        <title>The genome of Cyanothece 51142, a unicellular diazotrophic cyanobacterium important in the marine nitrogen cycle.</title>
        <authorList>
            <person name="Welsh E.A."/>
            <person name="Liberton M."/>
            <person name="Stoeckel J."/>
            <person name="Loh T."/>
            <person name="Elvitigala T."/>
            <person name="Wang C."/>
            <person name="Wollam A."/>
            <person name="Fulton R.S."/>
            <person name="Clifton S.W."/>
            <person name="Jacobs J.M."/>
            <person name="Aurora R."/>
            <person name="Ghosh B.K."/>
            <person name="Sherman L.A."/>
            <person name="Smith R.D."/>
            <person name="Wilson R.K."/>
            <person name="Pakrasi H.B."/>
        </authorList>
    </citation>
    <scope>NUCLEOTIDE SEQUENCE [LARGE SCALE GENOMIC DNA]</scope>
    <source>
        <strain evidence="3">ATCC 51142 / BH68</strain>
    </source>
</reference>
<dbReference type="Proteomes" id="UP000001203">
    <property type="component" value="Chromosome circular"/>
</dbReference>
<dbReference type="SUPFAM" id="SSF52799">
    <property type="entry name" value="(Phosphotyrosine protein) phosphatases II"/>
    <property type="match status" value="1"/>
</dbReference>
<evidence type="ECO:0000313" key="3">
    <source>
        <dbReference type="Proteomes" id="UP000001203"/>
    </source>
</evidence>
<dbReference type="HOGENOM" id="CLU_1737504_0_0_3"/>
<dbReference type="EMBL" id="CP000806">
    <property type="protein sequence ID" value="ACB51210.1"/>
    <property type="molecule type" value="Genomic_DNA"/>
</dbReference>
<dbReference type="AlphaFoldDB" id="B1WZQ8"/>
<dbReference type="Gene3D" id="3.90.190.10">
    <property type="entry name" value="Protein tyrosine phosphatase superfamily"/>
    <property type="match status" value="1"/>
</dbReference>
<dbReference type="Pfam" id="PF22785">
    <property type="entry name" value="Tc-R-P"/>
    <property type="match status" value="1"/>
</dbReference>
<dbReference type="RefSeq" id="WP_009545672.1">
    <property type="nucleotide sequence ID" value="NC_010546.1"/>
</dbReference>
<dbReference type="KEGG" id="cyt:cce_1860"/>
<evidence type="ECO:0000313" key="2">
    <source>
        <dbReference type="EMBL" id="ACB51210.1"/>
    </source>
</evidence>
<dbReference type="FunFam" id="3.90.190.10:FF:000157">
    <property type="entry name" value="Protein-tyrosine phosphatase"/>
    <property type="match status" value="1"/>
</dbReference>
<feature type="domain" description="Tyrosine specific protein phosphatases" evidence="1">
    <location>
        <begin position="75"/>
        <end position="139"/>
    </location>
</feature>
<organism evidence="2 3">
    <name type="scientific">Crocosphaera subtropica (strain ATCC 51142 / BH68)</name>
    <name type="common">Cyanothece sp. (strain ATCC 51142)</name>
    <dbReference type="NCBI Taxonomy" id="43989"/>
    <lineage>
        <taxon>Bacteria</taxon>
        <taxon>Bacillati</taxon>
        <taxon>Cyanobacteriota</taxon>
        <taxon>Cyanophyceae</taxon>
        <taxon>Oscillatoriophycideae</taxon>
        <taxon>Chroococcales</taxon>
        <taxon>Aphanothecaceae</taxon>
        <taxon>Crocosphaera</taxon>
        <taxon>Crocosphaera subtropica</taxon>
    </lineage>
</organism>
<keyword evidence="3" id="KW-1185">Reference proteome</keyword>
<dbReference type="PROSITE" id="PS50056">
    <property type="entry name" value="TYR_PHOSPHATASE_2"/>
    <property type="match status" value="1"/>
</dbReference>
<dbReference type="InterPro" id="IPR050561">
    <property type="entry name" value="PTP"/>
</dbReference>
<dbReference type="OrthoDB" id="9806482at2"/>
<name>B1WZQ8_CROS5</name>
<dbReference type="InterPro" id="IPR016130">
    <property type="entry name" value="Tyr_Pase_AS"/>
</dbReference>
<sequence>MKLYPNYLWWVIPEKLAGMPRPLLADLPQLYQAQIRGIVSVMDEPSGIKEYQEAGFSALWLPITGGKAPTVEQVLEFVKFADSLLKKNQSVVVHCTSGNRRTGTLLASYLIAKGEDPKIVLHLIQKVRPTAELREAQINFLSNLPMLLNQ</sequence>
<dbReference type="PROSITE" id="PS00383">
    <property type="entry name" value="TYR_PHOSPHATASE_1"/>
    <property type="match status" value="1"/>
</dbReference>
<protein>
    <recommendedName>
        <fullName evidence="1">Tyrosine specific protein phosphatases domain-containing protein</fullName>
    </recommendedName>
</protein>
<dbReference type="eggNOG" id="COG2453">
    <property type="taxonomic scope" value="Bacteria"/>
</dbReference>